<reference evidence="1 2" key="1">
    <citation type="journal article" date="2019" name="Gigascience">
        <title>Whole-genome sequence of the oriental lung fluke Paragonimus westermani.</title>
        <authorList>
            <person name="Oey H."/>
            <person name="Zakrzewski M."/>
            <person name="Narain K."/>
            <person name="Devi K.R."/>
            <person name="Agatsuma T."/>
            <person name="Nawaratna S."/>
            <person name="Gobert G.N."/>
            <person name="Jones M.K."/>
            <person name="Ragan M.A."/>
            <person name="McManus D.P."/>
            <person name="Krause L."/>
        </authorList>
    </citation>
    <scope>NUCLEOTIDE SEQUENCE [LARGE SCALE GENOMIC DNA]</scope>
    <source>
        <strain evidence="1 2">IND2009</strain>
    </source>
</reference>
<gene>
    <name evidence="1" type="ORF">DEA37_0002204</name>
</gene>
<name>A0A5J4P3A1_9TREM</name>
<sequence>MELTLKAPTFCSLNLSRLLFSVHRTLVDSLFTIHTMHSTQGSLLYQVHRASVSSNQLQSIGFVVCCILDDVSTTISIILVIHWIRVSVARSREPLVTDHIRTVTSELRL</sequence>
<dbReference type="AlphaFoldDB" id="A0A5J4P3A1"/>
<organism evidence="1 2">
    <name type="scientific">Paragonimus westermani</name>
    <dbReference type="NCBI Taxonomy" id="34504"/>
    <lineage>
        <taxon>Eukaryota</taxon>
        <taxon>Metazoa</taxon>
        <taxon>Spiralia</taxon>
        <taxon>Lophotrochozoa</taxon>
        <taxon>Platyhelminthes</taxon>
        <taxon>Trematoda</taxon>
        <taxon>Digenea</taxon>
        <taxon>Plagiorchiida</taxon>
        <taxon>Troglotremata</taxon>
        <taxon>Troglotrematidae</taxon>
        <taxon>Paragonimus</taxon>
    </lineage>
</organism>
<evidence type="ECO:0000313" key="1">
    <source>
        <dbReference type="EMBL" id="KAA3681990.1"/>
    </source>
</evidence>
<dbReference type="Proteomes" id="UP000324629">
    <property type="component" value="Unassembled WGS sequence"/>
</dbReference>
<comment type="caution">
    <text evidence="1">The sequence shown here is derived from an EMBL/GenBank/DDBJ whole genome shotgun (WGS) entry which is preliminary data.</text>
</comment>
<proteinExistence type="predicted"/>
<evidence type="ECO:0000313" key="2">
    <source>
        <dbReference type="Proteomes" id="UP000324629"/>
    </source>
</evidence>
<protein>
    <submittedName>
        <fullName evidence="1">Uncharacterized protein</fullName>
    </submittedName>
</protein>
<dbReference type="EMBL" id="QNGE01000090">
    <property type="protein sequence ID" value="KAA3681990.1"/>
    <property type="molecule type" value="Genomic_DNA"/>
</dbReference>
<accession>A0A5J4P3A1</accession>
<keyword evidence="2" id="KW-1185">Reference proteome</keyword>